<dbReference type="Gene3D" id="3.90.1630.10">
    <property type="entry name" value="Outer-capsid protein sigma 3, small lobe"/>
    <property type="match status" value="1"/>
</dbReference>
<dbReference type="KEGG" id="vg:80549790"/>
<keyword evidence="2" id="KW-1185">Reference proteome</keyword>
<dbReference type="EMBL" id="KT696555">
    <property type="protein sequence ID" value="AOM63693.1"/>
    <property type="molecule type" value="Genomic_RNA"/>
</dbReference>
<dbReference type="InterPro" id="IPR000153">
    <property type="entry name" value="Reo_capsid_sigma3"/>
</dbReference>
<sequence>MELPLPQFHSVIEAIRQCYSNVTSSFRTGYGWIHGEYTEPEVVKVGQAFCCSLCCGVLSYGAPPNPGYELPHHRCLQRHKTESSPLVNFVRVSRISRHIWDAHALVLDHHLKDLASLDESDGHDAIASSTPLDTKELSVLAQDYDTDVDQVKHPLLARTCEADFWKSAFQDHVLNSNTVAVRTRIVNSLSHLETVLRHGNIWSSLISPPEHQLSRILYGMQLFNNPYNWHLNSSIAINQGGRGGFVFKDGKTTNYSMKALTPHFERSRYEVPHCLAPMPGGVMLQLMPLVRGPEEPALYITDVEKAGHFKKQVHLMAGGWDKHKVRVAYPLGTNAVEQLLQDQAHAYFRGYDREIMPLQTQYNLRDAPLGRLRMAACNVVNVLRRPEMTDN</sequence>
<dbReference type="InterPro" id="IPR023634">
    <property type="entry name" value="Reovirus_capsid_sigma-3_dom_sf"/>
</dbReference>
<evidence type="ECO:0000313" key="2">
    <source>
        <dbReference type="Proteomes" id="UP000501748"/>
    </source>
</evidence>
<dbReference type="GO" id="GO:0005198">
    <property type="term" value="F:structural molecule activity"/>
    <property type="evidence" value="ECO:0007669"/>
    <property type="project" value="InterPro"/>
</dbReference>
<name>A0A1D7PVH6_9REOV</name>
<accession>A0A1D7PVH6</accession>
<dbReference type="SUPFAM" id="SSF64465">
    <property type="entry name" value="Outer capsid protein sigma 3"/>
    <property type="match status" value="1"/>
</dbReference>
<reference evidence="1 2" key="1">
    <citation type="submission" date="2015-09" db="EMBL/GenBank/DDBJ databases">
        <title>Complete genome sequence of a divergent tortoise orthoreovirus strain.</title>
        <authorList>
            <person name="Kugler R."/>
            <person name="Banyai K."/>
            <person name="Ihasz K."/>
            <person name="Marschang R.E."/>
            <person name="Lengyel G."/>
            <person name="Marton S."/>
            <person name="Farkas S.L."/>
        </authorList>
    </citation>
    <scope>NUCLEOTIDE SEQUENCE [LARGE SCALE GENOMIC DNA]</scope>
    <source>
        <strain evidence="1 2">CH1197/96</strain>
    </source>
</reference>
<proteinExistence type="predicted"/>
<protein>
    <submittedName>
        <fullName evidence="1">SigmaB</fullName>
    </submittedName>
</protein>
<evidence type="ECO:0000313" key="1">
    <source>
        <dbReference type="EMBL" id="AOM63693.1"/>
    </source>
</evidence>
<dbReference type="Pfam" id="PF00979">
    <property type="entry name" value="Reovirus_cap"/>
    <property type="match status" value="1"/>
</dbReference>
<organism evidence="1 2">
    <name type="scientific">chelonian orthoreovirus</name>
    <dbReference type="NCBI Taxonomy" id="3071237"/>
    <lineage>
        <taxon>Viruses</taxon>
        <taxon>Riboviria</taxon>
        <taxon>Orthornavirae</taxon>
        <taxon>Duplornaviricota</taxon>
        <taxon>Resentoviricetes</taxon>
        <taxon>Reovirales</taxon>
        <taxon>Spinareoviridae</taxon>
        <taxon>Orthoreovirus</taxon>
        <taxon>Orthoreovirus testudinis</taxon>
        <taxon>Testudine orthoreovirus</taxon>
    </lineage>
</organism>
<dbReference type="Proteomes" id="UP000501748">
    <property type="component" value="Genome"/>
</dbReference>
<dbReference type="GO" id="GO:0019058">
    <property type="term" value="P:viral life cycle"/>
    <property type="evidence" value="ECO:0007669"/>
    <property type="project" value="InterPro"/>
</dbReference>